<feature type="compositionally biased region" description="Low complexity" evidence="1">
    <location>
        <begin position="28"/>
        <end position="68"/>
    </location>
</feature>
<name>Q1H0H2_METFK</name>
<evidence type="ECO:0000313" key="3">
    <source>
        <dbReference type="Proteomes" id="UP000002440"/>
    </source>
</evidence>
<gene>
    <name evidence="2" type="ordered locus">Mfla_1747</name>
</gene>
<accession>Q1H0H2</accession>
<feature type="region of interest" description="Disordered" evidence="1">
    <location>
        <begin position="1"/>
        <end position="77"/>
    </location>
</feature>
<protein>
    <recommendedName>
        <fullName evidence="4">DUF2934 domain-containing protein</fullName>
    </recommendedName>
</protein>
<evidence type="ECO:0008006" key="4">
    <source>
        <dbReference type="Google" id="ProtNLM"/>
    </source>
</evidence>
<evidence type="ECO:0000313" key="2">
    <source>
        <dbReference type="EMBL" id="ABE50015.1"/>
    </source>
</evidence>
<dbReference type="Proteomes" id="UP000002440">
    <property type="component" value="Chromosome"/>
</dbReference>
<proteinExistence type="predicted"/>
<dbReference type="Pfam" id="PF11154">
    <property type="entry name" value="DUF2934"/>
    <property type="match status" value="1"/>
</dbReference>
<dbReference type="HOGENOM" id="CLU_167527_0_0_4"/>
<organism evidence="2 3">
    <name type="scientific">Methylobacillus flagellatus (strain ATCC 51484 / DSM 6875 / VKM B-1610 / KT)</name>
    <dbReference type="NCBI Taxonomy" id="265072"/>
    <lineage>
        <taxon>Bacteria</taxon>
        <taxon>Pseudomonadati</taxon>
        <taxon>Pseudomonadota</taxon>
        <taxon>Betaproteobacteria</taxon>
        <taxon>Nitrosomonadales</taxon>
        <taxon>Methylophilaceae</taxon>
        <taxon>Methylobacillus</taxon>
    </lineage>
</organism>
<sequence>MMVPKVTAFSPYSKQNGSPDHEKGTEMATPKSTTAKKPATTRAAAAKPAAAPKKTTTPRKSSSSKTKAVAPSSQISAEERYRMVEVAAYFLAERNGFAGSPVEYWTAAEAQIDKLLSK</sequence>
<dbReference type="STRING" id="265072.Mfla_1747"/>
<reference evidence="2 3" key="1">
    <citation type="submission" date="2006-03" db="EMBL/GenBank/DDBJ databases">
        <title>Complete sequence of Methylobacillus flagellatus KT.</title>
        <authorList>
            <consortium name="US DOE Joint Genome Institute"/>
            <person name="Copeland A."/>
            <person name="Lucas S."/>
            <person name="Lapidus A."/>
            <person name="Barry K."/>
            <person name="Detter J.C."/>
            <person name="Glavina del Rio T."/>
            <person name="Hammon N."/>
            <person name="Israni S."/>
            <person name="Dalin E."/>
            <person name="Tice H."/>
            <person name="Pitluck S."/>
            <person name="Brettin T."/>
            <person name="Bruce D."/>
            <person name="Han C."/>
            <person name="Tapia R."/>
            <person name="Saunders E."/>
            <person name="Gilna P."/>
            <person name="Schmutz J."/>
            <person name="Larimer F."/>
            <person name="Land M."/>
            <person name="Kyrpides N."/>
            <person name="Anderson I."/>
            <person name="Richardson P."/>
        </authorList>
    </citation>
    <scope>NUCLEOTIDE SEQUENCE [LARGE SCALE GENOMIC DNA]</scope>
    <source>
        <strain evidence="3">KT / ATCC 51484 / DSM 6875</strain>
    </source>
</reference>
<dbReference type="InterPro" id="IPR021327">
    <property type="entry name" value="DUF2934"/>
</dbReference>
<dbReference type="KEGG" id="mfa:Mfla_1747"/>
<keyword evidence="3" id="KW-1185">Reference proteome</keyword>
<dbReference type="EMBL" id="CP000284">
    <property type="protein sequence ID" value="ABE50015.1"/>
    <property type="molecule type" value="Genomic_DNA"/>
</dbReference>
<evidence type="ECO:0000256" key="1">
    <source>
        <dbReference type="SAM" id="MobiDB-lite"/>
    </source>
</evidence>
<dbReference type="eggNOG" id="ENOG5033GGS">
    <property type="taxonomic scope" value="Bacteria"/>
</dbReference>
<dbReference type="AlphaFoldDB" id="Q1H0H2"/>